<feature type="domain" description="Tetrapyrrole methylase" evidence="8">
    <location>
        <begin position="24"/>
        <end position="239"/>
    </location>
</feature>
<evidence type="ECO:0000256" key="4">
    <source>
        <dbReference type="ARBA" id="ARBA00022679"/>
    </source>
</evidence>
<keyword evidence="4 9" id="KW-0808">Transferase</keyword>
<dbReference type="NCBIfam" id="TIGR01469">
    <property type="entry name" value="cobA_cysG_Cterm"/>
    <property type="match status" value="1"/>
</dbReference>
<dbReference type="PROSITE" id="PS00839">
    <property type="entry name" value="SUMT_1"/>
    <property type="match status" value="1"/>
</dbReference>
<dbReference type="PANTHER" id="PTHR45790">
    <property type="entry name" value="SIROHEME SYNTHASE-RELATED"/>
    <property type="match status" value="1"/>
</dbReference>
<dbReference type="Gene3D" id="3.30.950.10">
    <property type="entry name" value="Methyltransferase, Cobalt-precorrin-4 Transmethylase, Domain 2"/>
    <property type="match status" value="1"/>
</dbReference>
<proteinExistence type="inferred from homology"/>
<evidence type="ECO:0000313" key="10">
    <source>
        <dbReference type="Proteomes" id="UP001238603"/>
    </source>
</evidence>
<dbReference type="Gene3D" id="3.40.1010.10">
    <property type="entry name" value="Cobalt-precorrin-4 Transmethylase, Domain 1"/>
    <property type="match status" value="1"/>
</dbReference>
<dbReference type="InterPro" id="IPR035996">
    <property type="entry name" value="4pyrrol_Methylase_sf"/>
</dbReference>
<accession>A0ABT7LH31</accession>
<sequence length="277" mass="29345">MSRLDEPLYFSNSTATPAASPAHVTLVGAGPGDPDLLTVKAARALGQATLVLYDHLVSKDVLKLIRDDADLIYVGKEAGHHTLTQEGIIELMIRLARSGRAVLRLKGGDPYIFGRGGEEAQALAEAGIPFETIPGISAAQAAGALAGIPLTHRDHACSLVFATGHLREAVEGEPRSVDLDWDMLARARQTVVIYMGLGSLPIISEQLIRHGLSPDTPAALIEKASTPQQRCLRGSLQTLPMLAKLHGIKPPALLIIGEVAALHEQLSPAMRAAHCKG</sequence>
<dbReference type="GO" id="GO:0004851">
    <property type="term" value="F:uroporphyrin-III C-methyltransferase activity"/>
    <property type="evidence" value="ECO:0007669"/>
    <property type="project" value="UniProtKB-EC"/>
</dbReference>
<evidence type="ECO:0000256" key="5">
    <source>
        <dbReference type="ARBA" id="ARBA00022691"/>
    </source>
</evidence>
<dbReference type="InterPro" id="IPR050161">
    <property type="entry name" value="Siro_Cobalamin_biosynth"/>
</dbReference>
<dbReference type="PANTHER" id="PTHR45790:SF1">
    <property type="entry name" value="SIROHEME SYNTHASE"/>
    <property type="match status" value="1"/>
</dbReference>
<dbReference type="EC" id="2.1.1.107" evidence="2"/>
<evidence type="ECO:0000256" key="1">
    <source>
        <dbReference type="ARBA" id="ARBA00005879"/>
    </source>
</evidence>
<evidence type="ECO:0000256" key="3">
    <source>
        <dbReference type="ARBA" id="ARBA00022603"/>
    </source>
</evidence>
<evidence type="ECO:0000256" key="7">
    <source>
        <dbReference type="ARBA" id="ARBA00025705"/>
    </source>
</evidence>
<keyword evidence="3 9" id="KW-0489">Methyltransferase</keyword>
<reference evidence="9 10" key="1">
    <citation type="submission" date="2023-06" db="EMBL/GenBank/DDBJ databases">
        <title>Pelomonas sp. APW6 16S ribosomal RNA gene genome sequencing and assembly.</title>
        <authorList>
            <person name="Woo H."/>
        </authorList>
    </citation>
    <scope>NUCLEOTIDE SEQUENCE [LARGE SCALE GENOMIC DNA]</scope>
    <source>
        <strain evidence="9 10">APW6</strain>
    </source>
</reference>
<organism evidence="9 10">
    <name type="scientific">Roseateles subflavus</name>
    <dbReference type="NCBI Taxonomy" id="3053353"/>
    <lineage>
        <taxon>Bacteria</taxon>
        <taxon>Pseudomonadati</taxon>
        <taxon>Pseudomonadota</taxon>
        <taxon>Betaproteobacteria</taxon>
        <taxon>Burkholderiales</taxon>
        <taxon>Sphaerotilaceae</taxon>
        <taxon>Roseateles</taxon>
    </lineage>
</organism>
<comment type="caution">
    <text evidence="9">The sequence shown here is derived from an EMBL/GenBank/DDBJ whole genome shotgun (WGS) entry which is preliminary data.</text>
</comment>
<dbReference type="InterPro" id="IPR000878">
    <property type="entry name" value="4pyrrol_Mease"/>
</dbReference>
<keyword evidence="5" id="KW-0949">S-adenosyl-L-methionine</keyword>
<evidence type="ECO:0000256" key="2">
    <source>
        <dbReference type="ARBA" id="ARBA00012162"/>
    </source>
</evidence>
<protein>
    <recommendedName>
        <fullName evidence="2">uroporphyrinogen-III C-methyltransferase</fullName>
        <ecNumber evidence="2">2.1.1.107</ecNumber>
    </recommendedName>
</protein>
<evidence type="ECO:0000259" key="8">
    <source>
        <dbReference type="Pfam" id="PF00590"/>
    </source>
</evidence>
<comment type="similarity">
    <text evidence="1">Belongs to the precorrin methyltransferase family.</text>
</comment>
<dbReference type="Proteomes" id="UP001238603">
    <property type="component" value="Unassembled WGS sequence"/>
</dbReference>
<dbReference type="RefSeq" id="WP_285982253.1">
    <property type="nucleotide sequence ID" value="NZ_JASVDS010000002.1"/>
</dbReference>
<dbReference type="InterPro" id="IPR014777">
    <property type="entry name" value="4pyrrole_Mease_sub1"/>
</dbReference>
<keyword evidence="6" id="KW-0627">Porphyrin biosynthesis</keyword>
<dbReference type="InterPro" id="IPR006366">
    <property type="entry name" value="CobA/CysG_C"/>
</dbReference>
<dbReference type="NCBIfam" id="NF004790">
    <property type="entry name" value="PRK06136.1"/>
    <property type="match status" value="1"/>
</dbReference>
<dbReference type="InterPro" id="IPR003043">
    <property type="entry name" value="Uropor_MeTrfase_CS"/>
</dbReference>
<dbReference type="Pfam" id="PF00590">
    <property type="entry name" value="TP_methylase"/>
    <property type="match status" value="1"/>
</dbReference>
<evidence type="ECO:0000313" key="9">
    <source>
        <dbReference type="EMBL" id="MDL5032159.1"/>
    </source>
</evidence>
<gene>
    <name evidence="9" type="primary">cobA</name>
    <name evidence="9" type="ORF">QRD43_09575</name>
</gene>
<comment type="pathway">
    <text evidence="7">Porphyrin-containing compound metabolism; siroheme biosynthesis; precorrin-2 from uroporphyrinogen III: step 1/1.</text>
</comment>
<dbReference type="SUPFAM" id="SSF53790">
    <property type="entry name" value="Tetrapyrrole methylase"/>
    <property type="match status" value="1"/>
</dbReference>
<dbReference type="GO" id="GO:0032259">
    <property type="term" value="P:methylation"/>
    <property type="evidence" value="ECO:0007669"/>
    <property type="project" value="UniProtKB-KW"/>
</dbReference>
<dbReference type="EMBL" id="JASVDS010000002">
    <property type="protein sequence ID" value="MDL5032159.1"/>
    <property type="molecule type" value="Genomic_DNA"/>
</dbReference>
<evidence type="ECO:0000256" key="6">
    <source>
        <dbReference type="ARBA" id="ARBA00023244"/>
    </source>
</evidence>
<dbReference type="CDD" id="cd11642">
    <property type="entry name" value="SUMT"/>
    <property type="match status" value="1"/>
</dbReference>
<dbReference type="InterPro" id="IPR014776">
    <property type="entry name" value="4pyrrole_Mease_sub2"/>
</dbReference>
<keyword evidence="10" id="KW-1185">Reference proteome</keyword>
<name>A0ABT7LH31_9BURK</name>